<evidence type="ECO:0000313" key="6">
    <source>
        <dbReference type="Proteomes" id="UP000766570"/>
    </source>
</evidence>
<evidence type="ECO:0000256" key="1">
    <source>
        <dbReference type="ARBA" id="ARBA00023015"/>
    </source>
</evidence>
<dbReference type="InterPro" id="IPR036390">
    <property type="entry name" value="WH_DNA-bd_sf"/>
</dbReference>
<dbReference type="RefSeq" id="WP_209907329.1">
    <property type="nucleotide sequence ID" value="NZ_BAAAMI010000006.1"/>
</dbReference>
<dbReference type="Pfam" id="PF00392">
    <property type="entry name" value="GntR"/>
    <property type="match status" value="1"/>
</dbReference>
<dbReference type="PROSITE" id="PS50949">
    <property type="entry name" value="HTH_GNTR"/>
    <property type="match status" value="1"/>
</dbReference>
<dbReference type="PANTHER" id="PTHR38445:SF10">
    <property type="entry name" value="GNTR-FAMILY TRANSCRIPTIONAL REGULATOR"/>
    <property type="match status" value="1"/>
</dbReference>
<dbReference type="SUPFAM" id="SSF46785">
    <property type="entry name" value="Winged helix' DNA-binding domain"/>
    <property type="match status" value="1"/>
</dbReference>
<dbReference type="InterPro" id="IPR000524">
    <property type="entry name" value="Tscrpt_reg_HTH_GntR"/>
</dbReference>
<gene>
    <name evidence="5" type="ORF">JOF46_002209</name>
</gene>
<dbReference type="EMBL" id="JAGIOE010000001">
    <property type="protein sequence ID" value="MBP2374297.1"/>
    <property type="molecule type" value="Genomic_DNA"/>
</dbReference>
<feature type="domain" description="HTH gntR-type" evidence="4">
    <location>
        <begin position="8"/>
        <end position="76"/>
    </location>
</feature>
<comment type="caution">
    <text evidence="5">The sequence shown here is derived from an EMBL/GenBank/DDBJ whole genome shotgun (WGS) entry which is preliminary data.</text>
</comment>
<protein>
    <submittedName>
        <fullName evidence="5">DNA-binding transcriptional regulator YhcF (GntR family)</fullName>
    </submittedName>
</protein>
<dbReference type="PANTHER" id="PTHR38445">
    <property type="entry name" value="HTH-TYPE TRANSCRIPTIONAL REPRESSOR YTRA"/>
    <property type="match status" value="1"/>
</dbReference>
<keyword evidence="1" id="KW-0805">Transcription regulation</keyword>
<dbReference type="Gene3D" id="1.10.10.10">
    <property type="entry name" value="Winged helix-like DNA-binding domain superfamily/Winged helix DNA-binding domain"/>
    <property type="match status" value="1"/>
</dbReference>
<dbReference type="GO" id="GO:0003677">
    <property type="term" value="F:DNA binding"/>
    <property type="evidence" value="ECO:0007669"/>
    <property type="project" value="UniProtKB-KW"/>
</dbReference>
<dbReference type="InterPro" id="IPR036388">
    <property type="entry name" value="WH-like_DNA-bd_sf"/>
</dbReference>
<keyword evidence="3" id="KW-0804">Transcription</keyword>
<dbReference type="SMART" id="SM00345">
    <property type="entry name" value="HTH_GNTR"/>
    <property type="match status" value="1"/>
</dbReference>
<keyword evidence="6" id="KW-1185">Reference proteome</keyword>
<keyword evidence="2 5" id="KW-0238">DNA-binding</keyword>
<sequence length="129" mass="13888">MGAIDDSRPIFIQIAELVESEIVAGTMAEETQVPSTNEFAAYYRINPATAAKGVNLLAERGILYKKRGIGMFVATGARDQLLGKRRSAFAAQYIQPLAREARKLGIDAETLASMVRQSLAADAAEGSVR</sequence>
<dbReference type="Proteomes" id="UP000766570">
    <property type="component" value="Unassembled WGS sequence"/>
</dbReference>
<evidence type="ECO:0000259" key="4">
    <source>
        <dbReference type="PROSITE" id="PS50949"/>
    </source>
</evidence>
<proteinExistence type="predicted"/>
<reference evidence="5 6" key="1">
    <citation type="submission" date="2021-03" db="EMBL/GenBank/DDBJ databases">
        <title>Sequencing the genomes of 1000 actinobacteria strains.</title>
        <authorList>
            <person name="Klenk H.-P."/>
        </authorList>
    </citation>
    <scope>NUCLEOTIDE SEQUENCE [LARGE SCALE GENOMIC DNA]</scope>
    <source>
        <strain evidence="5 6">DSM 15454</strain>
    </source>
</reference>
<evidence type="ECO:0000256" key="3">
    <source>
        <dbReference type="ARBA" id="ARBA00023163"/>
    </source>
</evidence>
<evidence type="ECO:0000313" key="5">
    <source>
        <dbReference type="EMBL" id="MBP2374297.1"/>
    </source>
</evidence>
<evidence type="ECO:0000256" key="2">
    <source>
        <dbReference type="ARBA" id="ARBA00023125"/>
    </source>
</evidence>
<name>A0ABS4WDL9_9MICC</name>
<accession>A0ABS4WDL9</accession>
<organism evidence="5 6">
    <name type="scientific">Paeniglutamicibacter psychrophenolicus</name>
    <dbReference type="NCBI Taxonomy" id="257454"/>
    <lineage>
        <taxon>Bacteria</taxon>
        <taxon>Bacillati</taxon>
        <taxon>Actinomycetota</taxon>
        <taxon>Actinomycetes</taxon>
        <taxon>Micrococcales</taxon>
        <taxon>Micrococcaceae</taxon>
        <taxon>Paeniglutamicibacter</taxon>
    </lineage>
</organism>